<keyword evidence="1" id="KW-1133">Transmembrane helix</keyword>
<evidence type="ECO:0000313" key="5">
    <source>
        <dbReference type="Proteomes" id="UP001168528"/>
    </source>
</evidence>
<keyword evidence="1" id="KW-0472">Membrane</keyword>
<name>A0ABT8R3L9_9BACT</name>
<dbReference type="InterPro" id="IPR025668">
    <property type="entry name" value="Tnp_DDE_dom"/>
</dbReference>
<feature type="transmembrane region" description="Helical" evidence="1">
    <location>
        <begin position="40"/>
        <end position="58"/>
    </location>
</feature>
<dbReference type="EMBL" id="JAUKPO010000005">
    <property type="protein sequence ID" value="MDO1446702.1"/>
    <property type="molecule type" value="Genomic_DNA"/>
</dbReference>
<dbReference type="InterPro" id="IPR056127">
    <property type="entry name" value="DUF7710"/>
</dbReference>
<gene>
    <name evidence="4" type="ORF">Q0590_10595</name>
</gene>
<evidence type="ECO:0000256" key="1">
    <source>
        <dbReference type="SAM" id="Phobius"/>
    </source>
</evidence>
<organism evidence="4 5">
    <name type="scientific">Rhodocytophaga aerolata</name>
    <dbReference type="NCBI Taxonomy" id="455078"/>
    <lineage>
        <taxon>Bacteria</taxon>
        <taxon>Pseudomonadati</taxon>
        <taxon>Bacteroidota</taxon>
        <taxon>Cytophagia</taxon>
        <taxon>Cytophagales</taxon>
        <taxon>Rhodocytophagaceae</taxon>
        <taxon>Rhodocytophaga</taxon>
    </lineage>
</organism>
<evidence type="ECO:0000259" key="3">
    <source>
        <dbReference type="Pfam" id="PF24819"/>
    </source>
</evidence>
<dbReference type="PANTHER" id="PTHR30007">
    <property type="entry name" value="PHP DOMAIN PROTEIN"/>
    <property type="match status" value="1"/>
</dbReference>
<feature type="domain" description="DUF7710" evidence="3">
    <location>
        <begin position="70"/>
        <end position="151"/>
    </location>
</feature>
<feature type="domain" description="Transposase DDE" evidence="2">
    <location>
        <begin position="13"/>
        <end position="57"/>
    </location>
</feature>
<evidence type="ECO:0000259" key="2">
    <source>
        <dbReference type="Pfam" id="PF13586"/>
    </source>
</evidence>
<dbReference type="Proteomes" id="UP001168528">
    <property type="component" value="Unassembled WGS sequence"/>
</dbReference>
<keyword evidence="5" id="KW-1185">Reference proteome</keyword>
<protein>
    <submittedName>
        <fullName evidence="4">Transposase</fullName>
    </submittedName>
</protein>
<comment type="caution">
    <text evidence="4">The sequence shown here is derived from an EMBL/GenBank/DDBJ whole genome shotgun (WGS) entry which is preliminary data.</text>
</comment>
<accession>A0ABT8R3L9</accession>
<dbReference type="RefSeq" id="WP_302037826.1">
    <property type="nucleotide sequence ID" value="NZ_JAUKPO010000005.1"/>
</dbReference>
<keyword evidence="1" id="KW-0812">Transmembrane</keyword>
<dbReference type="PANTHER" id="PTHR30007:SF0">
    <property type="entry name" value="TRANSPOSASE"/>
    <property type="match status" value="1"/>
</dbReference>
<sequence>MAQKPESAKGFVPQKGRWQVERSFAWLNFFRRLSKDYERTTASAVAFIQLAFISIILARMPYIIFKHALNGTNGAIPSGVFIEKEIAEQWIAENQFTGLLTKYPVNEGLYDWAVANGYFTPKREDHKSSYFKQTFTCASLEHYHYENGKQD</sequence>
<proteinExistence type="predicted"/>
<dbReference type="Pfam" id="PF24819">
    <property type="entry name" value="DUF7710"/>
    <property type="match status" value="1"/>
</dbReference>
<dbReference type="Pfam" id="PF13586">
    <property type="entry name" value="DDE_Tnp_1_2"/>
    <property type="match status" value="1"/>
</dbReference>
<evidence type="ECO:0000313" key="4">
    <source>
        <dbReference type="EMBL" id="MDO1446702.1"/>
    </source>
</evidence>
<reference evidence="4" key="1">
    <citation type="submission" date="2023-07" db="EMBL/GenBank/DDBJ databases">
        <title>The genome sequence of Rhodocytophaga aerolata KACC 12507.</title>
        <authorList>
            <person name="Zhang X."/>
        </authorList>
    </citation>
    <scope>NUCLEOTIDE SEQUENCE</scope>
    <source>
        <strain evidence="4">KACC 12507</strain>
    </source>
</reference>